<reference evidence="1" key="1">
    <citation type="journal article" date="2014" name="Front. Microbiol.">
        <title>High frequency of phylogenetically diverse reductive dehalogenase-homologous genes in deep subseafloor sedimentary metagenomes.</title>
        <authorList>
            <person name="Kawai M."/>
            <person name="Futagami T."/>
            <person name="Toyoda A."/>
            <person name="Takaki Y."/>
            <person name="Nishi S."/>
            <person name="Hori S."/>
            <person name="Arai W."/>
            <person name="Tsubouchi T."/>
            <person name="Morono Y."/>
            <person name="Uchiyama I."/>
            <person name="Ito T."/>
            <person name="Fujiyama A."/>
            <person name="Inagaki F."/>
            <person name="Takami H."/>
        </authorList>
    </citation>
    <scope>NUCLEOTIDE SEQUENCE</scope>
    <source>
        <strain evidence="1">Expedition CK06-06</strain>
    </source>
</reference>
<comment type="caution">
    <text evidence="1">The sequence shown here is derived from an EMBL/GenBank/DDBJ whole genome shotgun (WGS) entry which is preliminary data.</text>
</comment>
<protein>
    <submittedName>
        <fullName evidence="1">Uncharacterized protein</fullName>
    </submittedName>
</protein>
<feature type="non-terminal residue" evidence="1">
    <location>
        <position position="156"/>
    </location>
</feature>
<dbReference type="AlphaFoldDB" id="X0TAJ9"/>
<sequence length="156" mass="17012">MKKALLFVVVLAVAAPGWAGPPTAGDPIADSQYDHFLGHRDWKDTGRIEFAGGYKSWEDVDTWEFRYMAPQTVTFDTVRTLWDRSGKISGGWTINCSVQSDTYSGPNYHDGDWATFMPVSGSYPAEYIAAPDPSIYDGSWHIPSGTVLGGGGNVAQ</sequence>
<gene>
    <name evidence="1" type="ORF">S01H1_20846</name>
</gene>
<proteinExistence type="predicted"/>
<organism evidence="1">
    <name type="scientific">marine sediment metagenome</name>
    <dbReference type="NCBI Taxonomy" id="412755"/>
    <lineage>
        <taxon>unclassified sequences</taxon>
        <taxon>metagenomes</taxon>
        <taxon>ecological metagenomes</taxon>
    </lineage>
</organism>
<name>X0TAJ9_9ZZZZ</name>
<accession>X0TAJ9</accession>
<dbReference type="EMBL" id="BARS01011467">
    <property type="protein sequence ID" value="GAF90239.1"/>
    <property type="molecule type" value="Genomic_DNA"/>
</dbReference>
<evidence type="ECO:0000313" key="1">
    <source>
        <dbReference type="EMBL" id="GAF90239.1"/>
    </source>
</evidence>